<dbReference type="PRINTS" id="PR00328">
    <property type="entry name" value="SAR1GTPBP"/>
</dbReference>
<dbReference type="SUPFAM" id="SSF52540">
    <property type="entry name" value="P-loop containing nucleoside triphosphate hydrolases"/>
    <property type="match status" value="1"/>
</dbReference>
<feature type="region of interest" description="Disordered" evidence="4">
    <location>
        <begin position="151"/>
        <end position="202"/>
    </location>
</feature>
<gene>
    <name evidence="5" type="primary">ARL8A</name>
    <name evidence="5" type="ORF">FIM1_2282</name>
</gene>
<evidence type="ECO:0000256" key="1">
    <source>
        <dbReference type="ARBA" id="ARBA00022741"/>
    </source>
</evidence>
<accession>A0ABX6ETC8</accession>
<dbReference type="InterPro" id="IPR027417">
    <property type="entry name" value="P-loop_NTPase"/>
</dbReference>
<dbReference type="SMART" id="SM00177">
    <property type="entry name" value="ARF"/>
    <property type="match status" value="1"/>
</dbReference>
<organism evidence="5 6">
    <name type="scientific">Kluyveromyces marxianus</name>
    <name type="common">Yeast</name>
    <name type="synonym">Candida kefyr</name>
    <dbReference type="NCBI Taxonomy" id="4911"/>
    <lineage>
        <taxon>Eukaryota</taxon>
        <taxon>Fungi</taxon>
        <taxon>Dikarya</taxon>
        <taxon>Ascomycota</taxon>
        <taxon>Saccharomycotina</taxon>
        <taxon>Saccharomycetes</taxon>
        <taxon>Saccharomycetales</taxon>
        <taxon>Saccharomycetaceae</taxon>
        <taxon>Kluyveromyces</taxon>
    </lineage>
</organism>
<protein>
    <submittedName>
        <fullName evidence="5">Arl10_like protein</fullName>
    </submittedName>
</protein>
<keyword evidence="1 3" id="KW-0547">Nucleotide-binding</keyword>
<dbReference type="PROSITE" id="PS51419">
    <property type="entry name" value="RAB"/>
    <property type="match status" value="1"/>
</dbReference>
<dbReference type="Gene3D" id="3.40.50.300">
    <property type="entry name" value="P-loop containing nucleotide triphosphate hydrolases"/>
    <property type="match status" value="1"/>
</dbReference>
<dbReference type="PANTHER" id="PTHR45732">
    <property type="entry name" value="ADP-RIBOSYLATION FACTOR-LIKE PROTEIN 8"/>
    <property type="match status" value="1"/>
</dbReference>
<dbReference type="Pfam" id="PF00025">
    <property type="entry name" value="Arf"/>
    <property type="match status" value="1"/>
</dbReference>
<sequence>MGMDCFYHLWNKLREWFQYLGTQRRLSIAVIGLQNSGKTTFTNLLVGQEFETDTIPTLGINIRETRLPNHTQLRIYDLAGQTRFQKLWERCFQEADLLVYMLDLSDLTNWESAKAKLHDVIITTNIDHIPILVLGNKVDLLPKFQPDVQLEDTRNGTNSNSNSGAGTGVNISSTSATVFSNPSTAASIKKRRKSRSVEQSTRQQTWKYVSPLLHNYEFEDIPKYDLNTENQHVLSKIEILSKELGIDLKHGLLHLPHDAKVKLNRDIALFSISCKDKTLLDPVIEWILEL</sequence>
<reference evidence="5 6" key="1">
    <citation type="submission" date="2016-03" db="EMBL/GenBank/DDBJ databases">
        <title>How can Kluyveromyces marxianus grow so fast - potential evolutionary course in Saccharomyces Complex revealed by comparative genomics.</title>
        <authorList>
            <person name="Mo W."/>
            <person name="Lu W."/>
            <person name="Yang X."/>
            <person name="Qi J."/>
            <person name="Lv H."/>
        </authorList>
    </citation>
    <scope>NUCLEOTIDE SEQUENCE [LARGE SCALE GENOMIC DNA]</scope>
    <source>
        <strain evidence="5 6">FIM1</strain>
    </source>
</reference>
<feature type="compositionally biased region" description="Low complexity" evidence="4">
    <location>
        <begin position="155"/>
        <end position="164"/>
    </location>
</feature>
<keyword evidence="6" id="KW-1185">Reference proteome</keyword>
<keyword evidence="2 3" id="KW-0342">GTP-binding</keyword>
<proteinExistence type="inferred from homology"/>
<dbReference type="SMART" id="SM00178">
    <property type="entry name" value="SAR"/>
    <property type="match status" value="1"/>
</dbReference>
<dbReference type="NCBIfam" id="TIGR00231">
    <property type="entry name" value="small_GTP"/>
    <property type="match status" value="1"/>
</dbReference>
<dbReference type="PROSITE" id="PS51417">
    <property type="entry name" value="ARF"/>
    <property type="match status" value="1"/>
</dbReference>
<evidence type="ECO:0000256" key="4">
    <source>
        <dbReference type="SAM" id="MobiDB-lite"/>
    </source>
</evidence>
<dbReference type="PANTHER" id="PTHR45732:SF7">
    <property type="entry name" value="ADP-RIBOSYLATION FACTOR-LIKE PROTEIN 8"/>
    <property type="match status" value="1"/>
</dbReference>
<feature type="compositionally biased region" description="Polar residues" evidence="4">
    <location>
        <begin position="169"/>
        <end position="186"/>
    </location>
</feature>
<dbReference type="InterPro" id="IPR005225">
    <property type="entry name" value="Small_GTP-bd"/>
</dbReference>
<dbReference type="SMART" id="SM00175">
    <property type="entry name" value="RAB"/>
    <property type="match status" value="1"/>
</dbReference>
<reference evidence="5 6" key="2">
    <citation type="submission" date="2019-11" db="EMBL/GenBank/DDBJ databases">
        <authorList>
            <person name="Lu H."/>
        </authorList>
    </citation>
    <scope>NUCLEOTIDE SEQUENCE [LARGE SCALE GENOMIC DNA]</scope>
    <source>
        <strain evidence="5 6">FIM1</strain>
    </source>
</reference>
<evidence type="ECO:0000256" key="3">
    <source>
        <dbReference type="RuleBase" id="RU003925"/>
    </source>
</evidence>
<evidence type="ECO:0000313" key="5">
    <source>
        <dbReference type="EMBL" id="QGN15590.1"/>
    </source>
</evidence>
<evidence type="ECO:0000313" key="6">
    <source>
        <dbReference type="Proteomes" id="UP000422736"/>
    </source>
</evidence>
<dbReference type="Proteomes" id="UP000422736">
    <property type="component" value="Chromosome 3"/>
</dbReference>
<dbReference type="InterPro" id="IPR006689">
    <property type="entry name" value="Small_GTPase_ARF/SAR"/>
</dbReference>
<dbReference type="EMBL" id="CP015056">
    <property type="protein sequence ID" value="QGN15590.1"/>
    <property type="molecule type" value="Genomic_DNA"/>
</dbReference>
<name>A0ABX6ETC8_KLUMA</name>
<comment type="similarity">
    <text evidence="3">Belongs to the small GTPase superfamily. Arf family.</text>
</comment>
<evidence type="ECO:0000256" key="2">
    <source>
        <dbReference type="ARBA" id="ARBA00023134"/>
    </source>
</evidence>